<feature type="region of interest" description="Disordered" evidence="1">
    <location>
        <begin position="27"/>
        <end position="81"/>
    </location>
</feature>
<dbReference type="RefSeq" id="WP_214544335.1">
    <property type="nucleotide sequence ID" value="NZ_JAHEWS010000010.1"/>
</dbReference>
<evidence type="ECO:0000313" key="4">
    <source>
        <dbReference type="Proteomes" id="UP001519641"/>
    </source>
</evidence>
<dbReference type="Proteomes" id="UP001519641">
    <property type="component" value="Unassembled WGS sequence"/>
</dbReference>
<dbReference type="EMBL" id="JAHEWS010000010">
    <property type="protein sequence ID" value="MBT1587839.1"/>
    <property type="molecule type" value="Genomic_DNA"/>
</dbReference>
<evidence type="ECO:0000256" key="2">
    <source>
        <dbReference type="SAM" id="SignalP"/>
    </source>
</evidence>
<keyword evidence="2" id="KW-0732">Signal</keyword>
<organism evidence="3 4">
    <name type="scientific">Curtobacterium aurantiacum</name>
    <dbReference type="NCBI Taxonomy" id="3236919"/>
    <lineage>
        <taxon>Bacteria</taxon>
        <taxon>Bacillati</taxon>
        <taxon>Actinomycetota</taxon>
        <taxon>Actinomycetes</taxon>
        <taxon>Micrococcales</taxon>
        <taxon>Microbacteriaceae</taxon>
        <taxon>Curtobacterium</taxon>
    </lineage>
</organism>
<feature type="signal peptide" evidence="2">
    <location>
        <begin position="1"/>
        <end position="22"/>
    </location>
</feature>
<accession>A0ABS5VEB8</accession>
<protein>
    <submittedName>
        <fullName evidence="3">Uncharacterized protein</fullName>
    </submittedName>
</protein>
<sequence length="160" mass="16219">MRNSTRFVIAAAAAGTVLAALAGCTASPAEGSGSPSPTQAATTTAAAPTTAPTTTSAPAPTTAPTTAATEPTERPTATPTRSALAQHIFDECNKGAADAGVVLEFTAEPSGYAAADDYQLVYPIARFVDGHTDEWAIYTCTLTDDTVHSTFVRGGVTDTH</sequence>
<keyword evidence="4" id="KW-1185">Reference proteome</keyword>
<proteinExistence type="predicted"/>
<comment type="caution">
    <text evidence="3">The sequence shown here is derived from an EMBL/GenBank/DDBJ whole genome shotgun (WGS) entry which is preliminary data.</text>
</comment>
<evidence type="ECO:0000256" key="1">
    <source>
        <dbReference type="SAM" id="MobiDB-lite"/>
    </source>
</evidence>
<reference evidence="3 4" key="1">
    <citation type="submission" date="2021-05" db="EMBL/GenBank/DDBJ databases">
        <title>Whole genome sequence of Curtobacterium flaccumfaciens pv. flaccumfaciens strain CFBP 8819.</title>
        <authorList>
            <person name="Osdaghi E."/>
            <person name="Taghouti G."/>
            <person name="Portier P."/>
            <person name="Fazliarab A."/>
            <person name="Taghavi S.M."/>
            <person name="Briand M."/>
            <person name="Le-Saux M."/>
            <person name="Jacques M.-A."/>
        </authorList>
    </citation>
    <scope>NUCLEOTIDE SEQUENCE [LARGE SCALE GENOMIC DNA]</scope>
    <source>
        <strain evidence="3 4">CFBP 8819</strain>
    </source>
</reference>
<dbReference type="PROSITE" id="PS51257">
    <property type="entry name" value="PROKAR_LIPOPROTEIN"/>
    <property type="match status" value="1"/>
</dbReference>
<gene>
    <name evidence="3" type="ORF">KK097_08420</name>
</gene>
<evidence type="ECO:0000313" key="3">
    <source>
        <dbReference type="EMBL" id="MBT1587839.1"/>
    </source>
</evidence>
<name>A0ABS5VEB8_9MICO</name>
<feature type="chain" id="PRO_5046858648" evidence="2">
    <location>
        <begin position="23"/>
        <end position="160"/>
    </location>
</feature>